<sequence>MEFQNCVRNKYGKCDLPSNTISRIKDGLRKLHLDVEYSAFQVSGNIYWGRIWIDSIRIVCNGKGITPELAEASAYAELAERLSAGLFYPVFEERVRFNIPALYNEETNRFLHFEWMKGYVYAHQDDLKENVLRIEDLLANESHLTDNDIEHIKNSHMARHWVDGFSIVHEETVKIPINFVAYIHASNGMAAGNTIEEAMIQALCEIFERHAQIQTLKPEKTVPSIDLDSVDNDVIKEMIKFYQGKNVDVMIKDLSLDGLLPCIGVLFINHNLPPDRLEHRILIPGASFNPDEGLTRCFTESMQGRETLLVPRPQLDKPVVHRSQVDNYYLLMKCGISPKDISFLEQGEVGAYRNGKIKDIFGEIEEIKRICKLFNTDCIILDHTHPILNFPVIRVIIPRISDFLPFLNQDILVSEATRPSATWRGARFRKIMQSFFA</sequence>
<dbReference type="Pfam" id="PF02624">
    <property type="entry name" value="YcaO"/>
    <property type="match status" value="1"/>
</dbReference>
<comment type="caution">
    <text evidence="2">The sequence shown here is derived from an EMBL/GenBank/DDBJ whole genome shotgun (WGS) entry which is preliminary data.</text>
</comment>
<name>A0A8J6N4X7_9BACT</name>
<organism evidence="2 3">
    <name type="scientific">Candidatus Desulfaltia bathyphila</name>
    <dbReference type="NCBI Taxonomy" id="2841697"/>
    <lineage>
        <taxon>Bacteria</taxon>
        <taxon>Pseudomonadati</taxon>
        <taxon>Thermodesulfobacteriota</taxon>
        <taxon>Desulfobacteria</taxon>
        <taxon>Desulfobacterales</taxon>
        <taxon>Desulfobacterales incertae sedis</taxon>
        <taxon>Candidatus Desulfaltia</taxon>
    </lineage>
</organism>
<dbReference type="Proteomes" id="UP000603545">
    <property type="component" value="Unassembled WGS sequence"/>
</dbReference>
<dbReference type="PANTHER" id="PTHR37809">
    <property type="entry name" value="RIBOSOMAL PROTEIN S12 METHYLTHIOTRANSFERASE ACCESSORY FACTOR YCAO"/>
    <property type="match status" value="1"/>
</dbReference>
<protein>
    <submittedName>
        <fullName evidence="2">YcaO-like family protein</fullName>
    </submittedName>
</protein>
<accession>A0A8J6N4X7</accession>
<evidence type="ECO:0000313" key="2">
    <source>
        <dbReference type="EMBL" id="MBC8200394.1"/>
    </source>
</evidence>
<dbReference type="PANTHER" id="PTHR37809:SF1">
    <property type="entry name" value="RIBOSOMAL PROTEIN S12 METHYLTHIOTRANSFERASE ACCESSORY FACTOR YCAO"/>
    <property type="match status" value="1"/>
</dbReference>
<dbReference type="AlphaFoldDB" id="A0A8J6N4X7"/>
<gene>
    <name evidence="2" type="ORF">H8E80_10225</name>
</gene>
<dbReference type="EMBL" id="JACNLL010000107">
    <property type="protein sequence ID" value="MBC8200394.1"/>
    <property type="molecule type" value="Genomic_DNA"/>
</dbReference>
<evidence type="ECO:0000313" key="3">
    <source>
        <dbReference type="Proteomes" id="UP000603545"/>
    </source>
</evidence>
<reference evidence="2 3" key="1">
    <citation type="submission" date="2020-08" db="EMBL/GenBank/DDBJ databases">
        <title>Bridging the membrane lipid divide: bacteria of the FCB group superphylum have the potential to synthesize archaeal ether lipids.</title>
        <authorList>
            <person name="Villanueva L."/>
            <person name="Von Meijenfeldt F.A.B."/>
            <person name="Westbye A.B."/>
            <person name="Yadav S."/>
            <person name="Hopmans E.C."/>
            <person name="Dutilh B.E."/>
            <person name="Sinninghe Damste J.S."/>
        </authorList>
    </citation>
    <scope>NUCLEOTIDE SEQUENCE [LARGE SCALE GENOMIC DNA]</scope>
    <source>
        <strain evidence="2">NIOZ-UU82</strain>
    </source>
</reference>
<dbReference type="Gene3D" id="3.30.1330.230">
    <property type="match status" value="1"/>
</dbReference>
<feature type="domain" description="YcaO" evidence="1">
    <location>
        <begin position="62"/>
        <end position="437"/>
    </location>
</feature>
<dbReference type="NCBIfam" id="TIGR00702">
    <property type="entry name" value="YcaO-type kinase domain"/>
    <property type="match status" value="1"/>
</dbReference>
<proteinExistence type="predicted"/>
<dbReference type="Gene3D" id="3.30.40.250">
    <property type="match status" value="1"/>
</dbReference>
<dbReference type="PROSITE" id="PS51664">
    <property type="entry name" value="YCAO"/>
    <property type="match status" value="1"/>
</dbReference>
<dbReference type="Gene3D" id="3.30.160.660">
    <property type="match status" value="1"/>
</dbReference>
<evidence type="ECO:0000259" key="1">
    <source>
        <dbReference type="PROSITE" id="PS51664"/>
    </source>
</evidence>
<dbReference type="InterPro" id="IPR003776">
    <property type="entry name" value="YcaO-like_dom"/>
</dbReference>